<dbReference type="AlphaFoldDB" id="A0A4V3XJD3"/>
<keyword evidence="12" id="KW-1185">Reference proteome</keyword>
<accession>A0A4V3XJD3</accession>
<comment type="similarity">
    <text evidence="3">Belongs to the cytochrome P450 family.</text>
</comment>
<proteinExistence type="inferred from homology"/>
<dbReference type="OrthoDB" id="192702at2759"/>
<keyword evidence="8" id="KW-0503">Monooxygenase</keyword>
<comment type="pathway">
    <text evidence="2">Secondary metabolite biosynthesis.</text>
</comment>
<evidence type="ECO:0000256" key="10">
    <source>
        <dbReference type="SAM" id="Phobius"/>
    </source>
</evidence>
<dbReference type="Proteomes" id="UP000308730">
    <property type="component" value="Unassembled WGS sequence"/>
</dbReference>
<feature type="transmembrane region" description="Helical" evidence="10">
    <location>
        <begin position="12"/>
        <end position="34"/>
    </location>
</feature>
<keyword evidence="4 9" id="KW-0349">Heme</keyword>
<reference evidence="11 12" key="1">
    <citation type="submission" date="2019-02" db="EMBL/GenBank/DDBJ databases">
        <title>Genome sequencing of the rare red list fungi Antrodiella citrinella (Flaviporus citrinellus).</title>
        <authorList>
            <person name="Buettner E."/>
            <person name="Kellner H."/>
        </authorList>
    </citation>
    <scope>NUCLEOTIDE SEQUENCE [LARGE SCALE GENOMIC DNA]</scope>
    <source>
        <strain evidence="11 12">DSM 108506</strain>
    </source>
</reference>
<evidence type="ECO:0000313" key="12">
    <source>
        <dbReference type="Proteomes" id="UP000308730"/>
    </source>
</evidence>
<dbReference type="GO" id="GO:0016705">
    <property type="term" value="F:oxidoreductase activity, acting on paired donors, with incorporation or reduction of molecular oxygen"/>
    <property type="evidence" value="ECO:0007669"/>
    <property type="project" value="InterPro"/>
</dbReference>
<dbReference type="InterPro" id="IPR001128">
    <property type="entry name" value="Cyt_P450"/>
</dbReference>
<evidence type="ECO:0000256" key="1">
    <source>
        <dbReference type="ARBA" id="ARBA00001971"/>
    </source>
</evidence>
<dbReference type="PANTHER" id="PTHR24305:SF166">
    <property type="entry name" value="CYTOCHROME P450 12A4, MITOCHONDRIAL-RELATED"/>
    <property type="match status" value="1"/>
</dbReference>
<dbReference type="GO" id="GO:0005506">
    <property type="term" value="F:iron ion binding"/>
    <property type="evidence" value="ECO:0007669"/>
    <property type="project" value="InterPro"/>
</dbReference>
<evidence type="ECO:0000256" key="7">
    <source>
        <dbReference type="ARBA" id="ARBA00023004"/>
    </source>
</evidence>
<keyword evidence="10" id="KW-0472">Membrane</keyword>
<comment type="cofactor">
    <cofactor evidence="1 9">
        <name>heme</name>
        <dbReference type="ChEBI" id="CHEBI:30413"/>
    </cofactor>
</comment>
<dbReference type="Pfam" id="PF11017">
    <property type="entry name" value="DUF2855"/>
    <property type="match status" value="1"/>
</dbReference>
<keyword evidence="5 9" id="KW-0479">Metal-binding</keyword>
<name>A0A4V3XJD3_9APHY</name>
<dbReference type="GO" id="GO:0004497">
    <property type="term" value="F:monooxygenase activity"/>
    <property type="evidence" value="ECO:0007669"/>
    <property type="project" value="UniProtKB-KW"/>
</dbReference>
<feature type="binding site" description="axial binding residue" evidence="9">
    <location>
        <position position="461"/>
    </location>
    <ligand>
        <name>heme</name>
        <dbReference type="ChEBI" id="CHEBI:30413"/>
    </ligand>
    <ligandPart>
        <name>Fe</name>
        <dbReference type="ChEBI" id="CHEBI:18248"/>
    </ligandPart>
</feature>
<dbReference type="EMBL" id="SGPM01000022">
    <property type="protein sequence ID" value="THH32433.1"/>
    <property type="molecule type" value="Genomic_DNA"/>
</dbReference>
<evidence type="ECO:0000256" key="9">
    <source>
        <dbReference type="PIRSR" id="PIRSR602401-1"/>
    </source>
</evidence>
<dbReference type="Pfam" id="PF00067">
    <property type="entry name" value="p450"/>
    <property type="match status" value="1"/>
</dbReference>
<protein>
    <recommendedName>
        <fullName evidence="13">Cytochrome P450</fullName>
    </recommendedName>
</protein>
<dbReference type="PANTHER" id="PTHR24305">
    <property type="entry name" value="CYTOCHROME P450"/>
    <property type="match status" value="1"/>
</dbReference>
<feature type="transmembrane region" description="Helical" evidence="10">
    <location>
        <begin position="40"/>
        <end position="60"/>
    </location>
</feature>
<evidence type="ECO:0008006" key="13">
    <source>
        <dbReference type="Google" id="ProtNLM"/>
    </source>
</evidence>
<evidence type="ECO:0000256" key="2">
    <source>
        <dbReference type="ARBA" id="ARBA00005179"/>
    </source>
</evidence>
<keyword evidence="6" id="KW-0560">Oxidoreductase</keyword>
<keyword evidence="7 9" id="KW-0408">Iron</keyword>
<dbReference type="InterPro" id="IPR050121">
    <property type="entry name" value="Cytochrome_P450_monoxygenase"/>
</dbReference>
<dbReference type="GO" id="GO:0020037">
    <property type="term" value="F:heme binding"/>
    <property type="evidence" value="ECO:0007669"/>
    <property type="project" value="InterPro"/>
</dbReference>
<sequence>MNSLDENIMIAVQGLGRTFFLVLIPCILSTLLATHFSVPIAVGVAFVGYLATLLSSITVYRLSPFHPLARYPGPLRLKLSSYFVYKMGQTGQRHRYIQKLHEQYASDTIRIGPNQLSIRDVTAISSIMGTKGLSKGPGESLNPFLRASALNHYIAYDGRASYDKHRTLLAWRDAVMHTKQRIPWTRGMSSAAVKEYEPALADRVAQLVGILLSSDGEEVEMTELIKYFSFDFMGDMAFGGQSELMREGDKDGHLRILHAAFAILAESIPWLTLYSSNGLSKLKDLTSARAKQRLLNGCSRKDIFYYLNNDDIADKVNPPIHTVAIEAFLVTIAGSDTVYSTLCNTLSLLMQNPAIYNQLQDEIDRYYPLGENALDCKYHTDMTFMNAVIYIPPYTSVRVHTWSVHRDPRNFSPFTEQFWPERWLIAEDFATASVSTRYNSKEPFVHNPNAFIPFSFGPANCVGKNLALKEMKMVLCHLLQQIELQFAKGYDPITEKPTSLPENSVLIRVHRFGFSANNITYQALGETPNFRYFEFHDAPEAGAVSPQKYGMIPVWGFGVVEASTSSIQVGERVYGYFAPARYVVVAVDPTSITTYSFLIPRPHLPADRRPYNQVNRCAGDPLYDPHPVKEDLTMLYRPLFWTSFWCEDWLFHGFNQRYRDAKRFIITSASAKTAFALAYCIKRRAAKESELAGVKIIGLTSKKNLEFTKNLHLYDSVFEYSSFSDNLDVSGKEKWIFADVAGNDDLNNRILRHFVASGAKDKLITAIQLGLTTLAPAATSKAKSVNLMTLPETTTTSSKVGAAPQDDELKLEPFFTVEWLAHRRAHSLSVAQIAVMQAEAWGALMEDGKNWVRIERIYGAEKVKTEYERIRREGFGPDIGQIWSLWDENQVDLSVKL</sequence>
<evidence type="ECO:0000256" key="8">
    <source>
        <dbReference type="ARBA" id="ARBA00023033"/>
    </source>
</evidence>
<gene>
    <name evidence="11" type="ORF">EUX98_g1786</name>
</gene>
<keyword evidence="10" id="KW-1133">Transmembrane helix</keyword>
<evidence type="ECO:0000313" key="11">
    <source>
        <dbReference type="EMBL" id="THH32433.1"/>
    </source>
</evidence>
<comment type="caution">
    <text evidence="11">The sequence shown here is derived from an EMBL/GenBank/DDBJ whole genome shotgun (WGS) entry which is preliminary data.</text>
</comment>
<evidence type="ECO:0000256" key="6">
    <source>
        <dbReference type="ARBA" id="ARBA00023002"/>
    </source>
</evidence>
<dbReference type="InterPro" id="IPR002401">
    <property type="entry name" value="Cyt_P450_E_grp-I"/>
</dbReference>
<dbReference type="InterPro" id="IPR036396">
    <property type="entry name" value="Cyt_P450_sf"/>
</dbReference>
<evidence type="ECO:0000256" key="3">
    <source>
        <dbReference type="ARBA" id="ARBA00010617"/>
    </source>
</evidence>
<dbReference type="Gene3D" id="1.10.630.10">
    <property type="entry name" value="Cytochrome P450"/>
    <property type="match status" value="1"/>
</dbReference>
<organism evidence="11 12">
    <name type="scientific">Antrodiella citrinella</name>
    <dbReference type="NCBI Taxonomy" id="2447956"/>
    <lineage>
        <taxon>Eukaryota</taxon>
        <taxon>Fungi</taxon>
        <taxon>Dikarya</taxon>
        <taxon>Basidiomycota</taxon>
        <taxon>Agaricomycotina</taxon>
        <taxon>Agaricomycetes</taxon>
        <taxon>Polyporales</taxon>
        <taxon>Steccherinaceae</taxon>
        <taxon>Antrodiella</taxon>
    </lineage>
</organism>
<evidence type="ECO:0000256" key="5">
    <source>
        <dbReference type="ARBA" id="ARBA00022723"/>
    </source>
</evidence>
<dbReference type="SUPFAM" id="SSF48264">
    <property type="entry name" value="Cytochrome P450"/>
    <property type="match status" value="1"/>
</dbReference>
<evidence type="ECO:0000256" key="4">
    <source>
        <dbReference type="ARBA" id="ARBA00022617"/>
    </source>
</evidence>
<dbReference type="InterPro" id="IPR021276">
    <property type="entry name" value="DUF2855"/>
</dbReference>
<keyword evidence="10" id="KW-0812">Transmembrane</keyword>
<dbReference type="PRINTS" id="PR00463">
    <property type="entry name" value="EP450I"/>
</dbReference>